<evidence type="ECO:0000256" key="5">
    <source>
        <dbReference type="ARBA" id="ARBA00022679"/>
    </source>
</evidence>
<dbReference type="InterPro" id="IPR036388">
    <property type="entry name" value="WH-like_DNA-bd_sf"/>
</dbReference>
<keyword evidence="7" id="KW-0234">DNA repair</keyword>
<dbReference type="RefSeq" id="WP_060631911.1">
    <property type="nucleotide sequence ID" value="NZ_NFEL01000050.1"/>
</dbReference>
<comment type="similarity">
    <text evidence="2">Belongs to the MGMT family.</text>
</comment>
<dbReference type="Proteomes" id="UP000195030">
    <property type="component" value="Unassembled WGS sequence"/>
</dbReference>
<keyword evidence="4 11" id="KW-0489">Methyltransferase</keyword>
<dbReference type="NCBIfam" id="TIGR00589">
    <property type="entry name" value="ogt"/>
    <property type="match status" value="1"/>
</dbReference>
<dbReference type="Pfam" id="PF02870">
    <property type="entry name" value="Methyltransf_1N"/>
    <property type="match status" value="1"/>
</dbReference>
<dbReference type="EC" id="2.1.1.63" evidence="3"/>
<keyword evidence="5 11" id="KW-0808">Transferase</keyword>
<feature type="domain" description="Methylguanine DNA methyltransferase ribonuclease-like" evidence="10">
    <location>
        <begin position="9"/>
        <end position="86"/>
    </location>
</feature>
<evidence type="ECO:0000256" key="4">
    <source>
        <dbReference type="ARBA" id="ARBA00022603"/>
    </source>
</evidence>
<reference evidence="11 12" key="1">
    <citation type="submission" date="2016-10" db="EMBL/GenBank/DDBJ databases">
        <title>Comparative genomics of Bacillus thuringiensis reveals a path to pathogens against multiple invertebrate hosts.</title>
        <authorList>
            <person name="Zheng J."/>
            <person name="Gao Q."/>
            <person name="Liu H."/>
            <person name="Peng D."/>
            <person name="Ruan L."/>
            <person name="Sun M."/>
        </authorList>
    </citation>
    <scope>NUCLEOTIDE SEQUENCE [LARGE SCALE GENOMIC DNA]</scope>
    <source>
        <strain evidence="11">CTC</strain>
    </source>
</reference>
<protein>
    <recommendedName>
        <fullName evidence="3">methylated-DNA--[protein]-cysteine S-methyltransferase</fullName>
        <ecNumber evidence="3">2.1.1.63</ecNumber>
    </recommendedName>
</protein>
<dbReference type="EMBL" id="NFEL01000050">
    <property type="protein sequence ID" value="OUA06349.1"/>
    <property type="molecule type" value="Genomic_DNA"/>
</dbReference>
<gene>
    <name evidence="11" type="ORF">BK772_26345</name>
</gene>
<comment type="caution">
    <text evidence="11">The sequence shown here is derived from an EMBL/GenBank/DDBJ whole genome shotgun (WGS) entry which is preliminary data.</text>
</comment>
<accession>A0A243GFL7</accession>
<proteinExistence type="inferred from homology"/>
<evidence type="ECO:0000256" key="7">
    <source>
        <dbReference type="ARBA" id="ARBA00023204"/>
    </source>
</evidence>
<evidence type="ECO:0000259" key="9">
    <source>
        <dbReference type="Pfam" id="PF01035"/>
    </source>
</evidence>
<dbReference type="InterPro" id="IPR036217">
    <property type="entry name" value="MethylDNA_cys_MeTrfase_DNAb"/>
</dbReference>
<evidence type="ECO:0000313" key="12">
    <source>
        <dbReference type="Proteomes" id="UP000195030"/>
    </source>
</evidence>
<keyword evidence="6" id="KW-0227">DNA damage</keyword>
<evidence type="ECO:0000259" key="10">
    <source>
        <dbReference type="Pfam" id="PF02870"/>
    </source>
</evidence>
<dbReference type="CDD" id="cd06445">
    <property type="entry name" value="ATase"/>
    <property type="match status" value="1"/>
</dbReference>
<dbReference type="FunFam" id="1.10.10.10:FF:000214">
    <property type="entry name" value="Methylated-DNA--protein-cysteine methyltransferase"/>
    <property type="match status" value="1"/>
</dbReference>
<dbReference type="InterPro" id="IPR008332">
    <property type="entry name" value="MethylG_MeTrfase_N"/>
</dbReference>
<comment type="catalytic activity">
    <reaction evidence="1">
        <text>a 4-O-methyl-thymidine in DNA + L-cysteinyl-[protein] = a thymidine in DNA + S-methyl-L-cysteinyl-[protein]</text>
        <dbReference type="Rhea" id="RHEA:53428"/>
        <dbReference type="Rhea" id="RHEA-COMP:10131"/>
        <dbReference type="Rhea" id="RHEA-COMP:10132"/>
        <dbReference type="Rhea" id="RHEA-COMP:13555"/>
        <dbReference type="Rhea" id="RHEA-COMP:13556"/>
        <dbReference type="ChEBI" id="CHEBI:29950"/>
        <dbReference type="ChEBI" id="CHEBI:82612"/>
        <dbReference type="ChEBI" id="CHEBI:137386"/>
        <dbReference type="ChEBI" id="CHEBI:137387"/>
        <dbReference type="EC" id="2.1.1.63"/>
    </reaction>
</comment>
<dbReference type="PANTHER" id="PTHR10815">
    <property type="entry name" value="METHYLATED-DNA--PROTEIN-CYSTEINE METHYLTRANSFERASE"/>
    <property type="match status" value="1"/>
</dbReference>
<dbReference type="Gene3D" id="3.30.160.70">
    <property type="entry name" value="Methylated DNA-protein cysteine methyltransferase domain"/>
    <property type="match status" value="1"/>
</dbReference>
<dbReference type="PROSITE" id="PS00374">
    <property type="entry name" value="MGMT"/>
    <property type="match status" value="1"/>
</dbReference>
<evidence type="ECO:0000256" key="8">
    <source>
        <dbReference type="ARBA" id="ARBA00049348"/>
    </source>
</evidence>
<dbReference type="GO" id="GO:0003908">
    <property type="term" value="F:methylated-DNA-[protein]-cysteine S-methyltransferase activity"/>
    <property type="evidence" value="ECO:0007669"/>
    <property type="project" value="UniProtKB-EC"/>
</dbReference>
<evidence type="ECO:0000256" key="2">
    <source>
        <dbReference type="ARBA" id="ARBA00008711"/>
    </source>
</evidence>
<feature type="domain" description="Methylated-DNA-[protein]-cysteine S-methyltransferase DNA binding" evidence="9">
    <location>
        <begin position="91"/>
        <end position="170"/>
    </location>
</feature>
<dbReference type="GO" id="GO:0006281">
    <property type="term" value="P:DNA repair"/>
    <property type="evidence" value="ECO:0007669"/>
    <property type="project" value="UniProtKB-KW"/>
</dbReference>
<sequence>MNSYKNNYIYWTLLTHKNWKFYIASTETGLCFIGSQDETFEELNIWARKKLPQHILTCNSDYLQTYTKEIIEYLEIQREAFTFPIDAYGTNFQLSVWNTVREIPYGETYSYSKIAETIKKPTAVRAVATAIAANPLLITIPCHRVIGKNGKLTGFRGGLEMKKALLTLEKSQVECI</sequence>
<comment type="catalytic activity">
    <reaction evidence="8">
        <text>a 6-O-methyl-2'-deoxyguanosine in DNA + L-cysteinyl-[protein] = S-methyl-L-cysteinyl-[protein] + a 2'-deoxyguanosine in DNA</text>
        <dbReference type="Rhea" id="RHEA:24000"/>
        <dbReference type="Rhea" id="RHEA-COMP:10131"/>
        <dbReference type="Rhea" id="RHEA-COMP:10132"/>
        <dbReference type="Rhea" id="RHEA-COMP:11367"/>
        <dbReference type="Rhea" id="RHEA-COMP:11368"/>
        <dbReference type="ChEBI" id="CHEBI:29950"/>
        <dbReference type="ChEBI" id="CHEBI:82612"/>
        <dbReference type="ChEBI" id="CHEBI:85445"/>
        <dbReference type="ChEBI" id="CHEBI:85448"/>
        <dbReference type="EC" id="2.1.1.63"/>
    </reaction>
</comment>
<dbReference type="SUPFAM" id="SSF46767">
    <property type="entry name" value="Methylated DNA-protein cysteine methyltransferase, C-terminal domain"/>
    <property type="match status" value="1"/>
</dbReference>
<evidence type="ECO:0000256" key="3">
    <source>
        <dbReference type="ARBA" id="ARBA00011918"/>
    </source>
</evidence>
<evidence type="ECO:0000256" key="1">
    <source>
        <dbReference type="ARBA" id="ARBA00001286"/>
    </source>
</evidence>
<dbReference type="InterPro" id="IPR036631">
    <property type="entry name" value="MGMT_N_sf"/>
</dbReference>
<dbReference type="PANTHER" id="PTHR10815:SF12">
    <property type="entry name" value="METHYLATED-DNA--PROTEIN-CYSTEINE METHYLTRANSFERASE, INDUCIBLE"/>
    <property type="match status" value="1"/>
</dbReference>
<organism evidence="11 12">
    <name type="scientific">Bacillus thuringiensis subsp. finitimus</name>
    <dbReference type="NCBI Taxonomy" id="29337"/>
    <lineage>
        <taxon>Bacteria</taxon>
        <taxon>Bacillati</taxon>
        <taxon>Bacillota</taxon>
        <taxon>Bacilli</taxon>
        <taxon>Bacillales</taxon>
        <taxon>Bacillaceae</taxon>
        <taxon>Bacillus</taxon>
        <taxon>Bacillus cereus group</taxon>
    </lineage>
</organism>
<evidence type="ECO:0000313" key="11">
    <source>
        <dbReference type="EMBL" id="OUA06349.1"/>
    </source>
</evidence>
<dbReference type="AlphaFoldDB" id="A0A243GFL7"/>
<dbReference type="InterPro" id="IPR001497">
    <property type="entry name" value="MethylDNA_cys_MeTrfase_AS"/>
</dbReference>
<dbReference type="Pfam" id="PF01035">
    <property type="entry name" value="DNA_binding_1"/>
    <property type="match status" value="1"/>
</dbReference>
<dbReference type="Gene3D" id="1.10.10.10">
    <property type="entry name" value="Winged helix-like DNA-binding domain superfamily/Winged helix DNA-binding domain"/>
    <property type="match status" value="1"/>
</dbReference>
<dbReference type="InterPro" id="IPR014048">
    <property type="entry name" value="MethylDNA_cys_MeTrfase_DNA-bd"/>
</dbReference>
<dbReference type="GO" id="GO:0032259">
    <property type="term" value="P:methylation"/>
    <property type="evidence" value="ECO:0007669"/>
    <property type="project" value="UniProtKB-KW"/>
</dbReference>
<name>A0A243GFL7_BACTF</name>
<dbReference type="SUPFAM" id="SSF53155">
    <property type="entry name" value="Methylated DNA-protein cysteine methyltransferase domain"/>
    <property type="match status" value="1"/>
</dbReference>
<evidence type="ECO:0000256" key="6">
    <source>
        <dbReference type="ARBA" id="ARBA00022763"/>
    </source>
</evidence>